<proteinExistence type="predicted"/>
<dbReference type="EMBL" id="JACDQQ010000729">
    <property type="protein sequence ID" value="MBA0084832.1"/>
    <property type="molecule type" value="Genomic_DNA"/>
</dbReference>
<keyword evidence="2" id="KW-1185">Reference proteome</keyword>
<sequence>MGRILDTVTGFVTAPGATFTAWTLATGDSLAVRAATPASNIWLIGAWAWNQVAGVMRVRSPRLHDNVQGIRMRTPVNLVQNKIPMRLTRGAAQKLFTQDTLIVEQTGSAVGGQIETGSLLIWYDDVPGVAGRFIDQATLQKNGVNIMEQEVTVTTGVAGGYSGGVAINSQAGTDNWKANTDYALVGGVTDSRLATITVKGVDTGNVRVSFPGELTEPDESINWFPSISAAAGLPMIPVLNSQNKGAITVEGVSQQVGVTAVITLALVELAQGSVPGAPLPAAQPGV</sequence>
<evidence type="ECO:0000313" key="1">
    <source>
        <dbReference type="EMBL" id="MBA0084832.1"/>
    </source>
</evidence>
<reference evidence="1" key="1">
    <citation type="submission" date="2020-06" db="EMBL/GenBank/DDBJ databases">
        <title>Legume-microbial interactions unlock mineral nutrients during tropical forest succession.</title>
        <authorList>
            <person name="Epihov D.Z."/>
        </authorList>
    </citation>
    <scope>NUCLEOTIDE SEQUENCE [LARGE SCALE GENOMIC DNA]</scope>
    <source>
        <strain evidence="1">Pan2503</strain>
    </source>
</reference>
<accession>A0A7V8NNY2</accession>
<gene>
    <name evidence="1" type="ORF">HRJ53_07545</name>
</gene>
<evidence type="ECO:0000313" key="2">
    <source>
        <dbReference type="Proteomes" id="UP000567293"/>
    </source>
</evidence>
<comment type="caution">
    <text evidence="1">The sequence shown here is derived from an EMBL/GenBank/DDBJ whole genome shotgun (WGS) entry which is preliminary data.</text>
</comment>
<organism evidence="1 2">
    <name type="scientific">Candidatus Acidiferrum panamense</name>
    <dbReference type="NCBI Taxonomy" id="2741543"/>
    <lineage>
        <taxon>Bacteria</taxon>
        <taxon>Pseudomonadati</taxon>
        <taxon>Acidobacteriota</taxon>
        <taxon>Terriglobia</taxon>
        <taxon>Candidatus Acidiferrales</taxon>
        <taxon>Candidatus Acidiferrum</taxon>
    </lineage>
</organism>
<dbReference type="Proteomes" id="UP000567293">
    <property type="component" value="Unassembled WGS sequence"/>
</dbReference>
<dbReference type="AlphaFoldDB" id="A0A7V8NNY2"/>
<protein>
    <submittedName>
        <fullName evidence="1">Uncharacterized protein</fullName>
    </submittedName>
</protein>
<name>A0A7V8NNY2_9BACT</name>